<keyword evidence="5" id="KW-0479">Metal-binding</keyword>
<dbReference type="GO" id="GO:0003906">
    <property type="term" value="F:DNA-(apurinic or apyrimidinic site) endonuclease activity"/>
    <property type="evidence" value="ECO:0007669"/>
    <property type="project" value="TreeGrafter"/>
</dbReference>
<organism evidence="10 11">
    <name type="scientific">Mytilus coruscus</name>
    <name type="common">Sea mussel</name>
    <dbReference type="NCBI Taxonomy" id="42192"/>
    <lineage>
        <taxon>Eukaryota</taxon>
        <taxon>Metazoa</taxon>
        <taxon>Spiralia</taxon>
        <taxon>Lophotrochozoa</taxon>
        <taxon>Mollusca</taxon>
        <taxon>Bivalvia</taxon>
        <taxon>Autobranchia</taxon>
        <taxon>Pteriomorphia</taxon>
        <taxon>Mytilida</taxon>
        <taxon>Mytiloidea</taxon>
        <taxon>Mytilidae</taxon>
        <taxon>Mytilinae</taxon>
        <taxon>Mytilus</taxon>
    </lineage>
</organism>
<gene>
    <name evidence="10" type="ORF">MCOR_16388</name>
</gene>
<dbReference type="GO" id="GO:0005634">
    <property type="term" value="C:nucleus"/>
    <property type="evidence" value="ECO:0007669"/>
    <property type="project" value="TreeGrafter"/>
</dbReference>
<evidence type="ECO:0000256" key="7">
    <source>
        <dbReference type="ARBA" id="ARBA00022842"/>
    </source>
</evidence>
<dbReference type="GO" id="GO:0046872">
    <property type="term" value="F:metal ion binding"/>
    <property type="evidence" value="ECO:0007669"/>
    <property type="project" value="UniProtKB-KW"/>
</dbReference>
<evidence type="ECO:0000256" key="8">
    <source>
        <dbReference type="SAM" id="MobiDB-lite"/>
    </source>
</evidence>
<dbReference type="Pfam" id="PF03372">
    <property type="entry name" value="Exo_endo_phos"/>
    <property type="match status" value="1"/>
</dbReference>
<evidence type="ECO:0000256" key="6">
    <source>
        <dbReference type="ARBA" id="ARBA00022801"/>
    </source>
</evidence>
<dbReference type="InterPro" id="IPR005135">
    <property type="entry name" value="Endo/exonuclease/phosphatase"/>
</dbReference>
<feature type="domain" description="Endonuclease/exonuclease/phosphatase" evidence="9">
    <location>
        <begin position="109"/>
        <end position="302"/>
    </location>
</feature>
<proteinExistence type="inferred from homology"/>
<sequence length="556" mass="64350">MSLGKNQAGAKTVQSLLAAKKPGGNKDQQEKPPKRDKRTHSDVSEESIDNIDIMSIHSDLKDIKKSLQDTVIKSDLESLVKQSDLKELVTSIVSQLLNTLKDSITAESTKKRLDVFDWARGKHASIVCFQETHSSKDVEKLWEEEWGNTCIFCHHNNRSAGVSIMFKKGLDFTIHDTKFDQNGRYIVIDITLFEQRLTLVCLYGYNTDEPLLFDDILYKIALYANTSILLCGDWNVVQDCNLDTYNIFHKRNPKSREKIEEIIEKLELLDPWRICLPTDKKFTWRQPSPIKSRLDYFLVTEDIYSLMKNTKIIPGYKTNHSAIVFTFSASLAKRGKGYWKFNSQLVRDFEYVEKIKTCIKDTISEYYLSGDIQNCLDVKLTCNDQLFFEIMKMKIRTLSISYGIEKNREDREHICKLEKEVEQLENIMSMSPSVNVQATLHGKKLELENKREQKIEGLLLRSRANWHENGEKCCQYFCKLEKSNFIKKTMAELIDNQGNTCRQQSSCNKAMDQIRRAKEDSRNVEMEECISTEDAVTQKLKILQVIKSNKTSDVQV</sequence>
<dbReference type="PANTHER" id="PTHR22748:SF6">
    <property type="entry name" value="DNA-(APURINIC OR APYRIMIDINIC SITE) ENDONUCLEASE"/>
    <property type="match status" value="1"/>
</dbReference>
<dbReference type="EC" id="3.1.11.2" evidence="4"/>
<reference evidence="10 11" key="1">
    <citation type="submission" date="2020-06" db="EMBL/GenBank/DDBJ databases">
        <authorList>
            <person name="Li R."/>
            <person name="Bekaert M."/>
        </authorList>
    </citation>
    <scope>NUCLEOTIDE SEQUENCE [LARGE SCALE GENOMIC DNA]</scope>
    <source>
        <strain evidence="11">wild</strain>
    </source>
</reference>
<dbReference type="CDD" id="cd09076">
    <property type="entry name" value="L1-EN"/>
    <property type="match status" value="1"/>
</dbReference>
<dbReference type="AlphaFoldDB" id="A0A6J8B901"/>
<evidence type="ECO:0000256" key="3">
    <source>
        <dbReference type="ARBA" id="ARBA00007092"/>
    </source>
</evidence>
<name>A0A6J8B901_MYTCO</name>
<dbReference type="GO" id="GO:0008081">
    <property type="term" value="F:phosphoric diester hydrolase activity"/>
    <property type="evidence" value="ECO:0007669"/>
    <property type="project" value="TreeGrafter"/>
</dbReference>
<dbReference type="Gene3D" id="3.60.10.10">
    <property type="entry name" value="Endonuclease/exonuclease/phosphatase"/>
    <property type="match status" value="1"/>
</dbReference>
<dbReference type="OrthoDB" id="6073759at2759"/>
<evidence type="ECO:0000313" key="11">
    <source>
        <dbReference type="Proteomes" id="UP000507470"/>
    </source>
</evidence>
<evidence type="ECO:0000256" key="4">
    <source>
        <dbReference type="ARBA" id="ARBA00012115"/>
    </source>
</evidence>
<dbReference type="GO" id="GO:0006284">
    <property type="term" value="P:base-excision repair"/>
    <property type="evidence" value="ECO:0007669"/>
    <property type="project" value="TreeGrafter"/>
</dbReference>
<dbReference type="Proteomes" id="UP000507470">
    <property type="component" value="Unassembled WGS sequence"/>
</dbReference>
<keyword evidence="7" id="KW-0460">Magnesium</keyword>
<dbReference type="InterPro" id="IPR036691">
    <property type="entry name" value="Endo/exonu/phosph_ase_sf"/>
</dbReference>
<dbReference type="EMBL" id="CACVKT020002886">
    <property type="protein sequence ID" value="CAC5380432.1"/>
    <property type="molecule type" value="Genomic_DNA"/>
</dbReference>
<evidence type="ECO:0000259" key="9">
    <source>
        <dbReference type="Pfam" id="PF03372"/>
    </source>
</evidence>
<dbReference type="SUPFAM" id="SSF56219">
    <property type="entry name" value="DNase I-like"/>
    <property type="match status" value="1"/>
</dbReference>
<dbReference type="InterPro" id="IPR004808">
    <property type="entry name" value="AP_endonuc_1"/>
</dbReference>
<evidence type="ECO:0000256" key="5">
    <source>
        <dbReference type="ARBA" id="ARBA00022723"/>
    </source>
</evidence>
<comment type="cofactor">
    <cofactor evidence="2">
        <name>Mg(2+)</name>
        <dbReference type="ChEBI" id="CHEBI:18420"/>
    </cofactor>
</comment>
<accession>A0A6J8B901</accession>
<evidence type="ECO:0000256" key="2">
    <source>
        <dbReference type="ARBA" id="ARBA00001946"/>
    </source>
</evidence>
<protein>
    <recommendedName>
        <fullName evidence="4">exodeoxyribonuclease III</fullName>
        <ecNumber evidence="4">3.1.11.2</ecNumber>
    </recommendedName>
</protein>
<keyword evidence="11" id="KW-1185">Reference proteome</keyword>
<dbReference type="GO" id="GO:0008311">
    <property type="term" value="F:double-stranded DNA 3'-5' DNA exonuclease activity"/>
    <property type="evidence" value="ECO:0007669"/>
    <property type="project" value="UniProtKB-EC"/>
</dbReference>
<feature type="compositionally biased region" description="Basic and acidic residues" evidence="8">
    <location>
        <begin position="27"/>
        <end position="43"/>
    </location>
</feature>
<comment type="similarity">
    <text evidence="3">Belongs to the DNA repair enzymes AP/ExoA family.</text>
</comment>
<comment type="catalytic activity">
    <reaction evidence="1">
        <text>Exonucleolytic cleavage in the 3'- to 5'-direction to yield nucleoside 5'-phosphates.</text>
        <dbReference type="EC" id="3.1.11.2"/>
    </reaction>
</comment>
<evidence type="ECO:0000313" key="10">
    <source>
        <dbReference type="EMBL" id="CAC5380432.1"/>
    </source>
</evidence>
<keyword evidence="6" id="KW-0378">Hydrolase</keyword>
<evidence type="ECO:0000256" key="1">
    <source>
        <dbReference type="ARBA" id="ARBA00000493"/>
    </source>
</evidence>
<feature type="region of interest" description="Disordered" evidence="8">
    <location>
        <begin position="1"/>
        <end position="48"/>
    </location>
</feature>
<dbReference type="PANTHER" id="PTHR22748">
    <property type="entry name" value="AP ENDONUCLEASE"/>
    <property type="match status" value="1"/>
</dbReference>